<dbReference type="GO" id="GO:0019062">
    <property type="term" value="P:virion attachment to host cell"/>
    <property type="evidence" value="ECO:0007669"/>
    <property type="project" value="InterPro"/>
</dbReference>
<keyword evidence="4" id="KW-1185">Reference proteome</keyword>
<organism evidence="3 4">
    <name type="scientific">Rodentibacter trehalosifermentans</name>
    <dbReference type="NCBI Taxonomy" id="1908263"/>
    <lineage>
        <taxon>Bacteria</taxon>
        <taxon>Pseudomonadati</taxon>
        <taxon>Pseudomonadota</taxon>
        <taxon>Gammaproteobacteria</taxon>
        <taxon>Pasteurellales</taxon>
        <taxon>Pasteurellaceae</taxon>
        <taxon>Rodentibacter</taxon>
    </lineage>
</organism>
<dbReference type="Pfam" id="PF03406">
    <property type="entry name" value="Phage_fiber_2"/>
    <property type="match status" value="1"/>
</dbReference>
<evidence type="ECO:0000256" key="1">
    <source>
        <dbReference type="SAM" id="MobiDB-lite"/>
    </source>
</evidence>
<dbReference type="EMBL" id="MLHL01000061">
    <property type="protein sequence ID" value="OOF46952.1"/>
    <property type="molecule type" value="Genomic_DNA"/>
</dbReference>
<evidence type="ECO:0000313" key="3">
    <source>
        <dbReference type="EMBL" id="OOF46952.1"/>
    </source>
</evidence>
<dbReference type="GO" id="GO:0046718">
    <property type="term" value="P:symbiont entry into host cell"/>
    <property type="evidence" value="ECO:0007669"/>
    <property type="project" value="InterPro"/>
</dbReference>
<evidence type="ECO:0000313" key="4">
    <source>
        <dbReference type="Proteomes" id="UP000189161"/>
    </source>
</evidence>
<dbReference type="InterPro" id="IPR054075">
    <property type="entry name" value="Gp53-like_C"/>
</dbReference>
<dbReference type="Gene3D" id="2.60.40.3940">
    <property type="match status" value="1"/>
</dbReference>
<dbReference type="InterPro" id="IPR005068">
    <property type="entry name" value="Phage_lambda_Stf-r2"/>
</dbReference>
<feature type="region of interest" description="Disordered" evidence="1">
    <location>
        <begin position="1"/>
        <end position="27"/>
    </location>
</feature>
<accession>A0A1V3IY79</accession>
<gene>
    <name evidence="3" type="ORF">BKK52_10600</name>
</gene>
<reference evidence="3 4" key="1">
    <citation type="submission" date="2016-10" db="EMBL/GenBank/DDBJ databases">
        <title>Rodentibacter gen. nov. and new species.</title>
        <authorList>
            <person name="Christensen H."/>
        </authorList>
    </citation>
    <scope>NUCLEOTIDE SEQUENCE [LARGE SCALE GENOMIC DNA]</scope>
    <source>
        <strain evidence="3 4">H1987082031</strain>
    </source>
</reference>
<name>A0A1V3IY79_9PAST</name>
<dbReference type="Pfam" id="PF21882">
    <property type="entry name" value="Gp53-like_C"/>
    <property type="match status" value="1"/>
</dbReference>
<sequence length="406" mass="45137">MKTLLPEINSADKRFHNGNPATGEQGTRVTDTWLNDVQDRIRDIQEEAHYVLQQAGFTPKAETKTQLYQAIVKIIEDNRQSATTKKSGIVQLNSATNSTSETEAATPKAVKTAYDKGVDALNKANEVDSATLKKTGNQTLNGYLKTTYSSSRGWAGYQFDAAHGVWQLEVNPAADTAGNRRFNMKWMPNSGTSVYLSFPHIGDKGDIVAYQSWVNNLLNEFKKGNDYIKRIGNNHNIQLRWNGNGNLDLKIDNTELGQLHYTNQRYVSVTANDGAYAGLHIQRKGSSGNYWARAEALPDRRWKFVTEGGASVFMKNKSGTVALVEDFTQNLSANGWTKLPNGLLIQWASGKGSTKNNFPIAFRQVFSVAASQTCNGDANYDVDIFYTNTQFWGRYQTAYRVIAIGI</sequence>
<dbReference type="Proteomes" id="UP000189161">
    <property type="component" value="Unassembled WGS sequence"/>
</dbReference>
<protein>
    <recommendedName>
        <fullName evidence="2">Putative tail fiber protein gp53-like C-terminal domain-containing protein</fullName>
    </recommendedName>
</protein>
<dbReference type="RefSeq" id="WP_077478669.1">
    <property type="nucleotide sequence ID" value="NZ_MLHL01000061.1"/>
</dbReference>
<evidence type="ECO:0000259" key="2">
    <source>
        <dbReference type="Pfam" id="PF21882"/>
    </source>
</evidence>
<comment type="caution">
    <text evidence="3">The sequence shown here is derived from an EMBL/GenBank/DDBJ whole genome shotgun (WGS) entry which is preliminary data.</text>
</comment>
<dbReference type="AlphaFoldDB" id="A0A1V3IY79"/>
<proteinExistence type="predicted"/>
<feature type="domain" description="Putative tail fiber protein gp53-like C-terminal" evidence="2">
    <location>
        <begin position="338"/>
        <end position="389"/>
    </location>
</feature>